<dbReference type="InterPro" id="IPR017871">
    <property type="entry name" value="ABC_transporter-like_CS"/>
</dbReference>
<evidence type="ECO:0000256" key="6">
    <source>
        <dbReference type="ARBA" id="ARBA00022741"/>
    </source>
</evidence>
<evidence type="ECO:0000256" key="10">
    <source>
        <dbReference type="ARBA" id="ARBA00023112"/>
    </source>
</evidence>
<keyword evidence="19" id="KW-1185">Reference proteome</keyword>
<dbReference type="PROSITE" id="PS00211">
    <property type="entry name" value="ABC_TRANSPORTER_1"/>
    <property type="match status" value="1"/>
</dbReference>
<dbReference type="PROSITE" id="PS50893">
    <property type="entry name" value="ABC_TRANSPORTER_2"/>
    <property type="match status" value="1"/>
</dbReference>
<dbReference type="EMBL" id="SMKZ01000005">
    <property type="protein sequence ID" value="TDE13583.1"/>
    <property type="molecule type" value="Genomic_DNA"/>
</dbReference>
<evidence type="ECO:0000256" key="3">
    <source>
        <dbReference type="ARBA" id="ARBA00022448"/>
    </source>
</evidence>
<dbReference type="PANTHER" id="PTHR43297:SF13">
    <property type="entry name" value="NICKEL ABC TRANSPORTER, ATP-BINDING PROTEIN"/>
    <property type="match status" value="1"/>
</dbReference>
<dbReference type="GO" id="GO:0016887">
    <property type="term" value="F:ATP hydrolysis activity"/>
    <property type="evidence" value="ECO:0007669"/>
    <property type="project" value="InterPro"/>
</dbReference>
<organism evidence="18 19">
    <name type="scientific">Jiangella asiatica</name>
    <dbReference type="NCBI Taxonomy" id="2530372"/>
    <lineage>
        <taxon>Bacteria</taxon>
        <taxon>Bacillati</taxon>
        <taxon>Actinomycetota</taxon>
        <taxon>Actinomycetes</taxon>
        <taxon>Jiangellales</taxon>
        <taxon>Jiangellaceae</taxon>
        <taxon>Jiangella</taxon>
    </lineage>
</organism>
<evidence type="ECO:0000256" key="12">
    <source>
        <dbReference type="ARBA" id="ARBA00038669"/>
    </source>
</evidence>
<accession>A0A4R5DRY2</accession>
<evidence type="ECO:0000313" key="19">
    <source>
        <dbReference type="Proteomes" id="UP000294739"/>
    </source>
</evidence>
<dbReference type="FunFam" id="3.40.50.300:FF:000016">
    <property type="entry name" value="Oligopeptide ABC transporter ATP-binding component"/>
    <property type="match status" value="1"/>
</dbReference>
<evidence type="ECO:0000256" key="9">
    <source>
        <dbReference type="ARBA" id="ARBA00023065"/>
    </source>
</evidence>
<feature type="domain" description="ABC transporter" evidence="17">
    <location>
        <begin position="24"/>
        <end position="266"/>
    </location>
</feature>
<dbReference type="SMART" id="SM00382">
    <property type="entry name" value="AAA"/>
    <property type="match status" value="1"/>
</dbReference>
<feature type="compositionally biased region" description="Polar residues" evidence="16">
    <location>
        <begin position="349"/>
        <end position="359"/>
    </location>
</feature>
<dbReference type="GO" id="GO:0005524">
    <property type="term" value="F:ATP binding"/>
    <property type="evidence" value="ECO:0007669"/>
    <property type="project" value="UniProtKB-KW"/>
</dbReference>
<dbReference type="EC" id="7.2.2.11" evidence="13"/>
<evidence type="ECO:0000256" key="16">
    <source>
        <dbReference type="SAM" id="MobiDB-lite"/>
    </source>
</evidence>
<evidence type="ECO:0000256" key="11">
    <source>
        <dbReference type="ARBA" id="ARBA00023136"/>
    </source>
</evidence>
<gene>
    <name evidence="18" type="ORF">E1269_06025</name>
</gene>
<dbReference type="InterPro" id="IPR050388">
    <property type="entry name" value="ABC_Ni/Peptide_Import"/>
</dbReference>
<dbReference type="CDD" id="cd03257">
    <property type="entry name" value="ABC_NikE_OppD_transporters"/>
    <property type="match status" value="1"/>
</dbReference>
<keyword evidence="5" id="KW-0533">Nickel</keyword>
<evidence type="ECO:0000256" key="4">
    <source>
        <dbReference type="ARBA" id="ARBA00022475"/>
    </source>
</evidence>
<evidence type="ECO:0000259" key="17">
    <source>
        <dbReference type="PROSITE" id="PS50893"/>
    </source>
</evidence>
<protein>
    <recommendedName>
        <fullName evidence="14">Nickel import system ATP-binding protein NikD</fullName>
        <ecNumber evidence="13">7.2.2.11</ecNumber>
    </recommendedName>
</protein>
<sequence length="359" mass="38432">MTLRPTSAAHRGGPVTDTARGPLLTVRDLRVRFPKRYGDVAVLDGIDLEIKLGEAVAVVGESGCGKSLLGLSAANLLPPTAEWTGTVEFRGQDVRAMSRQSLRRMRGAGIGVVYQDAMSSLNPGMTVSAQMRQVCGLGATSTPEELLTSVGLRDTQRILRSRPYQLSGGQRQRILIALALARDPDLIIADEPTTALDVTVQRQVIELLQSLRSSRQFAMLFVSHDLALVSQFASRVVILYAGQIVESGPTRAVLANPRHPYTAGLLQATVSLEERRPTLAPIPGQVRTPAGFLSGCRFRERCARADEACATRPALKVDGARRLACYHPVTSGASPETRVAEAGEGDSIATDTSAGRSQP</sequence>
<dbReference type="AlphaFoldDB" id="A0A4R5DRY2"/>
<comment type="similarity">
    <text evidence="2">Belongs to the ABC transporter superfamily.</text>
</comment>
<dbReference type="InterPro" id="IPR003439">
    <property type="entry name" value="ABC_transporter-like_ATP-bd"/>
</dbReference>
<dbReference type="Pfam" id="PF00005">
    <property type="entry name" value="ABC_tran"/>
    <property type="match status" value="1"/>
</dbReference>
<name>A0A4R5DRY2_9ACTN</name>
<dbReference type="Gene3D" id="3.40.50.300">
    <property type="entry name" value="P-loop containing nucleotide triphosphate hydrolases"/>
    <property type="match status" value="1"/>
</dbReference>
<keyword evidence="11" id="KW-0472">Membrane</keyword>
<evidence type="ECO:0000256" key="15">
    <source>
        <dbReference type="ARBA" id="ARBA00048610"/>
    </source>
</evidence>
<reference evidence="18 19" key="1">
    <citation type="submission" date="2019-03" db="EMBL/GenBank/DDBJ databases">
        <title>Draft genome sequences of novel Actinobacteria.</title>
        <authorList>
            <person name="Sahin N."/>
            <person name="Ay H."/>
            <person name="Saygin H."/>
        </authorList>
    </citation>
    <scope>NUCLEOTIDE SEQUENCE [LARGE SCALE GENOMIC DNA]</scope>
    <source>
        <strain evidence="18 19">5K138</strain>
    </source>
</reference>
<evidence type="ECO:0000256" key="13">
    <source>
        <dbReference type="ARBA" id="ARBA00039098"/>
    </source>
</evidence>
<evidence type="ECO:0000256" key="5">
    <source>
        <dbReference type="ARBA" id="ARBA00022596"/>
    </source>
</evidence>
<dbReference type="InterPro" id="IPR003593">
    <property type="entry name" value="AAA+_ATPase"/>
</dbReference>
<keyword evidence="9" id="KW-0406">Ion transport</keyword>
<evidence type="ECO:0000256" key="14">
    <source>
        <dbReference type="ARBA" id="ARBA00044143"/>
    </source>
</evidence>
<evidence type="ECO:0000256" key="8">
    <source>
        <dbReference type="ARBA" id="ARBA00022967"/>
    </source>
</evidence>
<comment type="catalytic activity">
    <reaction evidence="15">
        <text>Ni(2+)(out) + ATP + H2O = Ni(2+)(in) + ADP + phosphate + H(+)</text>
        <dbReference type="Rhea" id="RHEA:15557"/>
        <dbReference type="ChEBI" id="CHEBI:15377"/>
        <dbReference type="ChEBI" id="CHEBI:15378"/>
        <dbReference type="ChEBI" id="CHEBI:30616"/>
        <dbReference type="ChEBI" id="CHEBI:43474"/>
        <dbReference type="ChEBI" id="CHEBI:49786"/>
        <dbReference type="ChEBI" id="CHEBI:456216"/>
        <dbReference type="EC" id="7.2.2.11"/>
    </reaction>
    <physiologicalReaction direction="left-to-right" evidence="15">
        <dbReference type="Rhea" id="RHEA:15558"/>
    </physiologicalReaction>
</comment>
<keyword evidence="6" id="KW-0547">Nucleotide-binding</keyword>
<dbReference type="GO" id="GO:0005886">
    <property type="term" value="C:plasma membrane"/>
    <property type="evidence" value="ECO:0007669"/>
    <property type="project" value="UniProtKB-SubCell"/>
</dbReference>
<dbReference type="GO" id="GO:0015833">
    <property type="term" value="P:peptide transport"/>
    <property type="evidence" value="ECO:0007669"/>
    <property type="project" value="InterPro"/>
</dbReference>
<dbReference type="Proteomes" id="UP000294739">
    <property type="component" value="Unassembled WGS sequence"/>
</dbReference>
<dbReference type="PANTHER" id="PTHR43297">
    <property type="entry name" value="OLIGOPEPTIDE TRANSPORT ATP-BINDING PROTEIN APPD"/>
    <property type="match status" value="1"/>
</dbReference>
<proteinExistence type="inferred from homology"/>
<comment type="subunit">
    <text evidence="12">The complex is composed of two ATP-binding proteins (NikD and NikE), two transmembrane proteins (NikB and NikC) and a solute-binding protein (NikA).</text>
</comment>
<evidence type="ECO:0000256" key="1">
    <source>
        <dbReference type="ARBA" id="ARBA00004202"/>
    </source>
</evidence>
<evidence type="ECO:0000256" key="7">
    <source>
        <dbReference type="ARBA" id="ARBA00022840"/>
    </source>
</evidence>
<dbReference type="InParanoid" id="A0A4R5DRY2"/>
<dbReference type="InterPro" id="IPR013563">
    <property type="entry name" value="Oligopep_ABC_C"/>
</dbReference>
<keyword evidence="10" id="KW-0921">Nickel transport</keyword>
<keyword evidence="7 18" id="KW-0067">ATP-binding</keyword>
<evidence type="ECO:0000313" key="18">
    <source>
        <dbReference type="EMBL" id="TDE13583.1"/>
    </source>
</evidence>
<feature type="region of interest" description="Disordered" evidence="16">
    <location>
        <begin position="332"/>
        <end position="359"/>
    </location>
</feature>
<dbReference type="InterPro" id="IPR027417">
    <property type="entry name" value="P-loop_NTPase"/>
</dbReference>
<dbReference type="OrthoDB" id="3677453at2"/>
<evidence type="ECO:0000256" key="2">
    <source>
        <dbReference type="ARBA" id="ARBA00005417"/>
    </source>
</evidence>
<dbReference type="SUPFAM" id="SSF52540">
    <property type="entry name" value="P-loop containing nucleoside triphosphate hydrolases"/>
    <property type="match status" value="1"/>
</dbReference>
<keyword evidence="8" id="KW-1278">Translocase</keyword>
<comment type="caution">
    <text evidence="18">The sequence shown here is derived from an EMBL/GenBank/DDBJ whole genome shotgun (WGS) entry which is preliminary data.</text>
</comment>
<dbReference type="NCBIfam" id="TIGR01727">
    <property type="entry name" value="oligo_HPY"/>
    <property type="match status" value="1"/>
</dbReference>
<dbReference type="GO" id="GO:0015413">
    <property type="term" value="F:ABC-type nickel transporter activity"/>
    <property type="evidence" value="ECO:0007669"/>
    <property type="project" value="UniProtKB-EC"/>
</dbReference>
<keyword evidence="4" id="KW-1003">Cell membrane</keyword>
<dbReference type="Pfam" id="PF08352">
    <property type="entry name" value="oligo_HPY"/>
    <property type="match status" value="1"/>
</dbReference>
<keyword evidence="3" id="KW-0813">Transport</keyword>
<comment type="subcellular location">
    <subcellularLocation>
        <location evidence="1">Cell membrane</location>
        <topology evidence="1">Peripheral membrane protein</topology>
    </subcellularLocation>
</comment>